<dbReference type="Proteomes" id="UP000239434">
    <property type="component" value="Unassembled WGS sequence"/>
</dbReference>
<dbReference type="PANTHER" id="PTHR35011:SF11">
    <property type="entry name" value="TRAP TRANSPORTER SMALL PERMEASE PROTEIN"/>
    <property type="match status" value="1"/>
</dbReference>
<comment type="function">
    <text evidence="9">Part of the tripartite ATP-independent periplasmic (TRAP) transport system.</text>
</comment>
<dbReference type="GO" id="GO:0005886">
    <property type="term" value="C:plasma membrane"/>
    <property type="evidence" value="ECO:0007669"/>
    <property type="project" value="UniProtKB-SubCell"/>
</dbReference>
<name>A0A2S9IYK7_9HYPH</name>
<keyword evidence="12" id="KW-1185">Reference proteome</keyword>
<dbReference type="Pfam" id="PF04290">
    <property type="entry name" value="DctQ"/>
    <property type="match status" value="1"/>
</dbReference>
<evidence type="ECO:0000256" key="2">
    <source>
        <dbReference type="ARBA" id="ARBA00022448"/>
    </source>
</evidence>
<organism evidence="11 12">
    <name type="scientific">Phyllobacterium phragmitis</name>
    <dbReference type="NCBI Taxonomy" id="2670329"/>
    <lineage>
        <taxon>Bacteria</taxon>
        <taxon>Pseudomonadati</taxon>
        <taxon>Pseudomonadota</taxon>
        <taxon>Alphaproteobacteria</taxon>
        <taxon>Hyphomicrobiales</taxon>
        <taxon>Phyllobacteriaceae</taxon>
        <taxon>Phyllobacterium</taxon>
    </lineage>
</organism>
<feature type="transmembrane region" description="Helical" evidence="9">
    <location>
        <begin position="110"/>
        <end position="131"/>
    </location>
</feature>
<keyword evidence="4 9" id="KW-0997">Cell inner membrane</keyword>
<sequence>MSLWWRSVGMTDDKQGAPAGMIVPEEPDPEIENHPEDWLAFAIFWGMAVIVFLQFFTRYVLNDSLSWTEEIARYLLMWITFIGAAIAMRRGTHISVEVAHLFLPAPLVRVLNFVIDVLVVGFVGLLCWFSISITKLMQIQTMTVFPWPMSIVYGGIALGCFLMLWRAVQRFIADMRRGWRPGPAPSEIIID</sequence>
<keyword evidence="6 9" id="KW-1133">Transmembrane helix</keyword>
<evidence type="ECO:0000256" key="7">
    <source>
        <dbReference type="ARBA" id="ARBA00023136"/>
    </source>
</evidence>
<accession>A0A2S9IYK7</accession>
<evidence type="ECO:0000256" key="6">
    <source>
        <dbReference type="ARBA" id="ARBA00022989"/>
    </source>
</evidence>
<dbReference type="InterPro" id="IPR007387">
    <property type="entry name" value="TRAP_DctQ"/>
</dbReference>
<feature type="transmembrane region" description="Helical" evidence="9">
    <location>
        <begin position="71"/>
        <end position="89"/>
    </location>
</feature>
<comment type="caution">
    <text evidence="11">The sequence shown here is derived from an EMBL/GenBank/DDBJ whole genome shotgun (WGS) entry which is preliminary data.</text>
</comment>
<evidence type="ECO:0000313" key="11">
    <source>
        <dbReference type="EMBL" id="PRD45609.1"/>
    </source>
</evidence>
<evidence type="ECO:0000256" key="5">
    <source>
        <dbReference type="ARBA" id="ARBA00022692"/>
    </source>
</evidence>
<evidence type="ECO:0000256" key="1">
    <source>
        <dbReference type="ARBA" id="ARBA00004429"/>
    </source>
</evidence>
<evidence type="ECO:0000259" key="10">
    <source>
        <dbReference type="Pfam" id="PF04290"/>
    </source>
</evidence>
<dbReference type="GO" id="GO:0015740">
    <property type="term" value="P:C4-dicarboxylate transport"/>
    <property type="evidence" value="ECO:0007669"/>
    <property type="project" value="TreeGrafter"/>
</dbReference>
<keyword evidence="2 9" id="KW-0813">Transport</keyword>
<comment type="similarity">
    <text evidence="8 9">Belongs to the TRAP transporter small permease family.</text>
</comment>
<gene>
    <name evidence="11" type="ORF">C5748_00050</name>
</gene>
<dbReference type="EMBL" id="PVBR01000001">
    <property type="protein sequence ID" value="PRD45609.1"/>
    <property type="molecule type" value="Genomic_DNA"/>
</dbReference>
<proteinExistence type="inferred from homology"/>
<feature type="transmembrane region" description="Helical" evidence="9">
    <location>
        <begin position="38"/>
        <end position="59"/>
    </location>
</feature>
<evidence type="ECO:0000256" key="4">
    <source>
        <dbReference type="ARBA" id="ARBA00022519"/>
    </source>
</evidence>
<evidence type="ECO:0000256" key="9">
    <source>
        <dbReference type="RuleBase" id="RU369079"/>
    </source>
</evidence>
<keyword evidence="7 9" id="KW-0472">Membrane</keyword>
<evidence type="ECO:0000313" key="12">
    <source>
        <dbReference type="Proteomes" id="UP000239434"/>
    </source>
</evidence>
<dbReference type="InterPro" id="IPR055348">
    <property type="entry name" value="DctQ"/>
</dbReference>
<feature type="domain" description="Tripartite ATP-independent periplasmic transporters DctQ component" evidence="10">
    <location>
        <begin position="47"/>
        <end position="176"/>
    </location>
</feature>
<reference evidence="11 12" key="1">
    <citation type="submission" date="2018-02" db="EMBL/GenBank/DDBJ databases">
        <title>The draft genome of Phyllobacterium sp. 1N-3.</title>
        <authorList>
            <person name="Liu L."/>
            <person name="Li L."/>
            <person name="Zhang X."/>
            <person name="Wang T."/>
            <person name="Liang L."/>
        </authorList>
    </citation>
    <scope>NUCLEOTIDE SEQUENCE [LARGE SCALE GENOMIC DNA]</scope>
    <source>
        <strain evidence="11 12">1N-3</strain>
    </source>
</reference>
<dbReference type="PANTHER" id="PTHR35011">
    <property type="entry name" value="2,3-DIKETO-L-GULONATE TRAP TRANSPORTER SMALL PERMEASE PROTEIN YIAM"/>
    <property type="match status" value="1"/>
</dbReference>
<evidence type="ECO:0000256" key="3">
    <source>
        <dbReference type="ARBA" id="ARBA00022475"/>
    </source>
</evidence>
<keyword evidence="3" id="KW-1003">Cell membrane</keyword>
<keyword evidence="5 9" id="KW-0812">Transmembrane</keyword>
<comment type="subunit">
    <text evidence="9">The complex comprises the extracytoplasmic solute receptor protein and the two transmembrane proteins.</text>
</comment>
<dbReference type="GO" id="GO:0022857">
    <property type="term" value="F:transmembrane transporter activity"/>
    <property type="evidence" value="ECO:0007669"/>
    <property type="project" value="UniProtKB-UniRule"/>
</dbReference>
<feature type="transmembrane region" description="Helical" evidence="9">
    <location>
        <begin position="151"/>
        <end position="168"/>
    </location>
</feature>
<dbReference type="AlphaFoldDB" id="A0A2S9IYK7"/>
<comment type="subcellular location">
    <subcellularLocation>
        <location evidence="1 9">Cell inner membrane</location>
        <topology evidence="1 9">Multi-pass membrane protein</topology>
    </subcellularLocation>
</comment>
<evidence type="ECO:0000256" key="8">
    <source>
        <dbReference type="ARBA" id="ARBA00038436"/>
    </source>
</evidence>
<protein>
    <recommendedName>
        <fullName evidence="9">TRAP transporter small permease protein</fullName>
    </recommendedName>
</protein>